<reference evidence="3" key="1">
    <citation type="submission" date="2020-12" db="EMBL/GenBank/DDBJ databases">
        <title>Metabolic potential, ecology and presence of endohyphal bacteria is reflected in genomic diversity of Mucoromycotina.</title>
        <authorList>
            <person name="Muszewska A."/>
            <person name="Okrasinska A."/>
            <person name="Steczkiewicz K."/>
            <person name="Drgas O."/>
            <person name="Orlowska M."/>
            <person name="Perlinska-Lenart U."/>
            <person name="Aleksandrzak-Piekarczyk T."/>
            <person name="Szatraj K."/>
            <person name="Zielenkiewicz U."/>
            <person name="Pilsyk S."/>
            <person name="Malc E."/>
            <person name="Mieczkowski P."/>
            <person name="Kruszewska J.S."/>
            <person name="Biernat P."/>
            <person name="Pawlowska J."/>
        </authorList>
    </citation>
    <scope>NUCLEOTIDE SEQUENCE</scope>
    <source>
        <strain evidence="3">WA0000017839</strain>
    </source>
</reference>
<keyword evidence="1" id="KW-0175">Coiled coil</keyword>
<evidence type="ECO:0000256" key="1">
    <source>
        <dbReference type="SAM" id="Coils"/>
    </source>
</evidence>
<evidence type="ECO:0000313" key="4">
    <source>
        <dbReference type="Proteomes" id="UP000603453"/>
    </source>
</evidence>
<feature type="compositionally biased region" description="Acidic residues" evidence="2">
    <location>
        <begin position="673"/>
        <end position="698"/>
    </location>
</feature>
<dbReference type="Proteomes" id="UP000603453">
    <property type="component" value="Unassembled WGS sequence"/>
</dbReference>
<feature type="compositionally biased region" description="Polar residues" evidence="2">
    <location>
        <begin position="496"/>
        <end position="521"/>
    </location>
</feature>
<feature type="region of interest" description="Disordered" evidence="2">
    <location>
        <begin position="91"/>
        <end position="138"/>
    </location>
</feature>
<protein>
    <recommendedName>
        <fullName evidence="5">Endonuclease/exonuclease/phosphatase domain-containing protein</fullName>
    </recommendedName>
</protein>
<organism evidence="3 4">
    <name type="scientific">Mucor saturninus</name>
    <dbReference type="NCBI Taxonomy" id="64648"/>
    <lineage>
        <taxon>Eukaryota</taxon>
        <taxon>Fungi</taxon>
        <taxon>Fungi incertae sedis</taxon>
        <taxon>Mucoromycota</taxon>
        <taxon>Mucoromycotina</taxon>
        <taxon>Mucoromycetes</taxon>
        <taxon>Mucorales</taxon>
        <taxon>Mucorineae</taxon>
        <taxon>Mucoraceae</taxon>
        <taxon>Mucor</taxon>
    </lineage>
</organism>
<feature type="region of interest" description="Disordered" evidence="2">
    <location>
        <begin position="651"/>
        <end position="713"/>
    </location>
</feature>
<dbReference type="Gene3D" id="3.60.10.10">
    <property type="entry name" value="Endonuclease/exonuclease/phosphatase"/>
    <property type="match status" value="1"/>
</dbReference>
<feature type="region of interest" description="Disordered" evidence="2">
    <location>
        <begin position="560"/>
        <end position="579"/>
    </location>
</feature>
<name>A0A8H7QFG0_9FUNG</name>
<feature type="compositionally biased region" description="Low complexity" evidence="2">
    <location>
        <begin position="563"/>
        <end position="576"/>
    </location>
</feature>
<proteinExistence type="predicted"/>
<dbReference type="OrthoDB" id="2207231at2759"/>
<gene>
    <name evidence="3" type="ORF">INT47_007879</name>
</gene>
<evidence type="ECO:0000256" key="2">
    <source>
        <dbReference type="SAM" id="MobiDB-lite"/>
    </source>
</evidence>
<dbReference type="SUPFAM" id="SSF56219">
    <property type="entry name" value="DNase I-like"/>
    <property type="match status" value="1"/>
</dbReference>
<sequence>QLLAIISVKSPTQKTKISLNSKDIIVTSDSSNEIRTLMEEKQEIATTPKDTPPEVVPSDSRSVLPLKRHHSKTAATFLGDMVLSKKKAPATSTAVTESSKSTFKLLSQKQQPNRNATENKGLKTPSNGNRKNHTTTVTDSAETVAANDFDDIIMEEFSFGETSTFSSKPRSPLSDLMVGEDVPKWAHLMVKQLEQHSNQLNQLEAVLNENAKLRSALQQANSRIATLEGKNPATKLGDRFNFSVSEDQLKKLGTQASKYSDVNFPKATSTRGKASTIDNNVNKDKTPQNKKVPSFADITKQQVPTKHKFRSVTAKQRKTAARIFEAPVNRELSGSGSYKYLYLPNKYRDRLKAFRDKLQKLGIDNGRILDINYPARGVVALLIHQNYEVEIVDIFQKFKIDHIPDFNPKSIDHLTDPALAKLDTATRTSKAVEFHQNRLIKAIGYIRKYLRRSVARDFISQGWISEDQARQALAAGDIKDNSRMEAQIEKNKTIKPNSSFIRKQQPGAQQRGSRIKTTPVTRSAKDQRHMDKIDQAMLDDEHLAKIFGGSTEVIELMEEDTDTTTQSGSTQQQQQTKTPLAGSDLLESLPKTTHHSQNNTIICGDFNARNSILLGDTRSSARGTKLGDWITVNGLTCWNAILAKGIPTYTSASRGVKKKSKPNIPEVLKLVDDDSPSDSENDDDVGTESEDDPQDDNEVSTASPLSPRKRQAGSKSFNSIIDLFLSLKDLVNPSMLVHQDHHMGSDHVPVSLTFSMTSNPPPPSAHPRLLWNLSRLGQEKYHKKYVSLFTEKISPLHLELQQELQDAMDNGTSTHNDSDPPDINYLANELTDIIHHCLDLSVGRKKPKQPGDAYFWTPTLQKLLDTRDQAHRAWKRCSNGLNKALKWIDYTDAMALYRIELKRQRRETWKNFCSKLSDGSFSETTSIIKKLRSKKVISPSFSHPEGPKAAATEMARHLRGVFSGDTLPELRPSAPLIPIGPAITD</sequence>
<dbReference type="InterPro" id="IPR036691">
    <property type="entry name" value="Endo/exonu/phosph_ase_sf"/>
</dbReference>
<evidence type="ECO:0000313" key="3">
    <source>
        <dbReference type="EMBL" id="KAG2190471.1"/>
    </source>
</evidence>
<keyword evidence="4" id="KW-1185">Reference proteome</keyword>
<dbReference type="AlphaFoldDB" id="A0A8H7QFG0"/>
<feature type="coiled-coil region" evidence="1">
    <location>
        <begin position="186"/>
        <end position="230"/>
    </location>
</feature>
<feature type="compositionally biased region" description="Polar residues" evidence="2">
    <location>
        <begin position="264"/>
        <end position="280"/>
    </location>
</feature>
<feature type="region of interest" description="Disordered" evidence="2">
    <location>
        <begin position="264"/>
        <end position="291"/>
    </location>
</feature>
<dbReference type="EMBL" id="JAEPRD010000653">
    <property type="protein sequence ID" value="KAG2190471.1"/>
    <property type="molecule type" value="Genomic_DNA"/>
</dbReference>
<evidence type="ECO:0008006" key="5">
    <source>
        <dbReference type="Google" id="ProtNLM"/>
    </source>
</evidence>
<feature type="non-terminal residue" evidence="3">
    <location>
        <position position="1"/>
    </location>
</feature>
<feature type="non-terminal residue" evidence="3">
    <location>
        <position position="985"/>
    </location>
</feature>
<comment type="caution">
    <text evidence="3">The sequence shown here is derived from an EMBL/GenBank/DDBJ whole genome shotgun (WGS) entry which is preliminary data.</text>
</comment>
<feature type="region of interest" description="Disordered" evidence="2">
    <location>
        <begin position="496"/>
        <end position="528"/>
    </location>
</feature>
<accession>A0A8H7QFG0</accession>